<dbReference type="KEGG" id="mpof:MPOR_11360"/>
<name>A0A6N4V7J8_9MYCO</name>
<dbReference type="AlphaFoldDB" id="A0A6N4V7J8"/>
<accession>A0A6N4V7J8</accession>
<evidence type="ECO:0000313" key="2">
    <source>
        <dbReference type="EMBL" id="BBX50110.1"/>
    </source>
</evidence>
<keyword evidence="1" id="KW-0472">Membrane</keyword>
<evidence type="ECO:0000256" key="1">
    <source>
        <dbReference type="SAM" id="Phobius"/>
    </source>
</evidence>
<evidence type="ECO:0008006" key="4">
    <source>
        <dbReference type="Google" id="ProtNLM"/>
    </source>
</evidence>
<dbReference type="InterPro" id="IPR033458">
    <property type="entry name" value="DUF5134"/>
</dbReference>
<keyword evidence="3" id="KW-1185">Reference proteome</keyword>
<dbReference type="RefSeq" id="WP_163672889.1">
    <property type="nucleotide sequence ID" value="NZ_AP022570.1"/>
</dbReference>
<dbReference type="EMBL" id="AP022570">
    <property type="protein sequence ID" value="BBX50110.1"/>
    <property type="molecule type" value="Genomic_DNA"/>
</dbReference>
<dbReference type="Pfam" id="PF17197">
    <property type="entry name" value="DUF5134"/>
    <property type="match status" value="1"/>
</dbReference>
<evidence type="ECO:0000313" key="3">
    <source>
        <dbReference type="Proteomes" id="UP000466785"/>
    </source>
</evidence>
<protein>
    <recommendedName>
        <fullName evidence="4">DUF5134 domain-containing protein</fullName>
    </recommendedName>
</protein>
<feature type="transmembrane region" description="Helical" evidence="1">
    <location>
        <begin position="240"/>
        <end position="265"/>
    </location>
</feature>
<feature type="transmembrane region" description="Helical" evidence="1">
    <location>
        <begin position="100"/>
        <end position="121"/>
    </location>
</feature>
<reference evidence="2 3" key="1">
    <citation type="journal article" date="2019" name="Emerg. Microbes Infect.">
        <title>Comprehensive subspecies identification of 175 nontuberculous mycobacteria species based on 7547 genomic profiles.</title>
        <authorList>
            <person name="Matsumoto Y."/>
            <person name="Kinjo T."/>
            <person name="Motooka D."/>
            <person name="Nabeya D."/>
            <person name="Jung N."/>
            <person name="Uechi K."/>
            <person name="Horii T."/>
            <person name="Iida T."/>
            <person name="Fujita J."/>
            <person name="Nakamura S."/>
        </authorList>
    </citation>
    <scope>NUCLEOTIDE SEQUENCE [LARGE SCALE GENOMIC DNA]</scope>
    <source>
        <strain evidence="2 3">JCM 12603</strain>
    </source>
</reference>
<organism evidence="2 3">
    <name type="scientific">Mycolicibacterium poriferae</name>
    <dbReference type="NCBI Taxonomy" id="39694"/>
    <lineage>
        <taxon>Bacteria</taxon>
        <taxon>Bacillati</taxon>
        <taxon>Actinomycetota</taxon>
        <taxon>Actinomycetes</taxon>
        <taxon>Mycobacteriales</taxon>
        <taxon>Mycobacteriaceae</taxon>
        <taxon>Mycolicibacterium</taxon>
    </lineage>
</organism>
<sequence>MFTLADTPAKFVVLLALFAWCTVWCTYELTRRQDARQRISNAAHLAMAVVMLLMVARPTWAALTALVPTSALVAAFAVGTAWFGWLAVDGFRAADRRAGLHFCGHAAMFAAMTWHLAAMAVKAQHATGHPGMSHGGMAHGGMAHGGMAHGGMGYGTSGHGAQPGTTMWVFALIGVPLMTYLLAASVTAIREVTRPRMAELEQATTGAGPAVLAPAGPERGCHEVRAVGSTAHRLAASCDFAMNFGMFWMSTGLLVPILPFFTVFAF</sequence>
<dbReference type="Proteomes" id="UP000466785">
    <property type="component" value="Chromosome"/>
</dbReference>
<gene>
    <name evidence="2" type="ORF">MPOR_11360</name>
</gene>
<keyword evidence="1" id="KW-1133">Transmembrane helix</keyword>
<feature type="transmembrane region" description="Helical" evidence="1">
    <location>
        <begin position="167"/>
        <end position="189"/>
    </location>
</feature>
<keyword evidence="1" id="KW-0812">Transmembrane</keyword>
<feature type="transmembrane region" description="Helical" evidence="1">
    <location>
        <begin position="42"/>
        <end position="60"/>
    </location>
</feature>
<feature type="transmembrane region" description="Helical" evidence="1">
    <location>
        <begin position="12"/>
        <end position="30"/>
    </location>
</feature>
<feature type="transmembrane region" description="Helical" evidence="1">
    <location>
        <begin position="66"/>
        <end position="88"/>
    </location>
</feature>
<proteinExistence type="predicted"/>